<evidence type="ECO:0000313" key="1">
    <source>
        <dbReference type="EMBL" id="PZF74781.1"/>
    </source>
</evidence>
<dbReference type="EMBL" id="QKTW01000002">
    <property type="protein sequence ID" value="PZF74781.1"/>
    <property type="molecule type" value="Genomic_DNA"/>
</dbReference>
<reference evidence="1 2" key="1">
    <citation type="submission" date="2018-06" db="EMBL/GenBank/DDBJ databases">
        <title>Mucibacter soli gen. nov., sp. nov., a new member of the family Chitinophagaceae producing mucin.</title>
        <authorList>
            <person name="Kim M.-K."/>
            <person name="Park S."/>
            <person name="Kim T.-S."/>
            <person name="Joung Y."/>
            <person name="Han J.-H."/>
            <person name="Kim S.B."/>
        </authorList>
    </citation>
    <scope>NUCLEOTIDE SEQUENCE [LARGE SCALE GENOMIC DNA]</scope>
    <source>
        <strain evidence="1 2">R1-15</strain>
    </source>
</reference>
<name>A0A2W2AHN4_9BACT</name>
<dbReference type="Proteomes" id="UP000248745">
    <property type="component" value="Unassembled WGS sequence"/>
</dbReference>
<protein>
    <submittedName>
        <fullName evidence="1">Uncharacterized protein</fullName>
    </submittedName>
</protein>
<sequence>MTEIAKAQEVLYSPYAKYDQKGGDFAVVGKINGLLYTYRASSDGFYLDAFNDSMGRVATVILDFFPSKINETRFVAYANKIMVLYQAVETGKVVQYAALLDDAGRLLKKPIALASAKTGWLGPTRDYFSSVVSDDKKSIMIYSASDKGSDLTFDGTIIDDELNIVQKQHAAYHGDNSVVHGEAILGNDKTFYVPVFTTTGSKNFADQLWLLALPVGANKFNPTEFPLDNMFAASSYMRMDNVNNRIYIGGFYSDKKAGNYEGVLFGYYDVATQSIQNRKMIQFDAQLRAATSDKNKKRAFNDFVVRQLIVRNDGGFVLISEDYYMTIRNATYAPGWGYYSMYYYGPYSMPSIREYNYNDIMALAYNAEGTREWSSFVRKSQYSQEDGGMFSSYALLNTGGAIGFLYNDYNTNHSRIQLATIDGSGQVNMRSMAAEGNTDPDWLPRSGKQVAAREMVIPCFRKKQICFAKIVF</sequence>
<evidence type="ECO:0000313" key="2">
    <source>
        <dbReference type="Proteomes" id="UP000248745"/>
    </source>
</evidence>
<dbReference type="AlphaFoldDB" id="A0A2W2AHN4"/>
<comment type="caution">
    <text evidence="1">The sequence shown here is derived from an EMBL/GenBank/DDBJ whole genome shotgun (WGS) entry which is preliminary data.</text>
</comment>
<proteinExistence type="predicted"/>
<keyword evidence="2" id="KW-1185">Reference proteome</keyword>
<organism evidence="1 2">
    <name type="scientific">Taibaiella soli</name>
    <dbReference type="NCBI Taxonomy" id="1649169"/>
    <lineage>
        <taxon>Bacteria</taxon>
        <taxon>Pseudomonadati</taxon>
        <taxon>Bacteroidota</taxon>
        <taxon>Chitinophagia</taxon>
        <taxon>Chitinophagales</taxon>
        <taxon>Chitinophagaceae</taxon>
        <taxon>Taibaiella</taxon>
    </lineage>
</organism>
<gene>
    <name evidence="1" type="ORF">DN068_00875</name>
</gene>
<accession>A0A2W2AHN4</accession>